<keyword evidence="10 23" id="KW-0812">Transmembrane</keyword>
<evidence type="ECO:0000256" key="15">
    <source>
        <dbReference type="ARBA" id="ARBA00022840"/>
    </source>
</evidence>
<organism evidence="26 27">
    <name type="scientific">Populus trichocarpa</name>
    <name type="common">Western balsam poplar</name>
    <name type="synonym">Populus balsamifera subsp. trichocarpa</name>
    <dbReference type="NCBI Taxonomy" id="3694"/>
    <lineage>
        <taxon>Eukaryota</taxon>
        <taxon>Viridiplantae</taxon>
        <taxon>Streptophyta</taxon>
        <taxon>Embryophyta</taxon>
        <taxon>Tracheophyta</taxon>
        <taxon>Spermatophyta</taxon>
        <taxon>Magnoliopsida</taxon>
        <taxon>eudicotyledons</taxon>
        <taxon>Gunneridae</taxon>
        <taxon>Pentapetalae</taxon>
        <taxon>rosids</taxon>
        <taxon>fabids</taxon>
        <taxon>Malpighiales</taxon>
        <taxon>Salicaceae</taxon>
        <taxon>Saliceae</taxon>
        <taxon>Populus</taxon>
    </lineage>
</organism>
<dbReference type="AlphaFoldDB" id="A0A2K1Y8U5"/>
<keyword evidence="9" id="KW-0808">Transferase</keyword>
<evidence type="ECO:0000256" key="10">
    <source>
        <dbReference type="ARBA" id="ARBA00022692"/>
    </source>
</evidence>
<dbReference type="SMR" id="A0A2K1Y8U5"/>
<dbReference type="SUPFAM" id="SSF52058">
    <property type="entry name" value="L domain-like"/>
    <property type="match status" value="2"/>
</dbReference>
<dbReference type="Gene3D" id="3.30.200.20">
    <property type="entry name" value="Phosphorylase Kinase, domain 1"/>
    <property type="match status" value="1"/>
</dbReference>
<comment type="subcellular location">
    <subcellularLocation>
        <location evidence="1">Cell membrane</location>
        <topology evidence="1">Single-pass type I membrane protein</topology>
    </subcellularLocation>
</comment>
<dbReference type="GO" id="GO:0005524">
    <property type="term" value="F:ATP binding"/>
    <property type="evidence" value="ECO:0007669"/>
    <property type="project" value="UniProtKB-UniRule"/>
</dbReference>
<keyword evidence="6" id="KW-0723">Serine/threonine-protein kinase</keyword>
<keyword evidence="5" id="KW-1003">Cell membrane</keyword>
<feature type="signal peptide" evidence="24">
    <location>
        <begin position="1"/>
        <end position="17"/>
    </location>
</feature>
<dbReference type="Pfam" id="PF23598">
    <property type="entry name" value="LRR_14"/>
    <property type="match status" value="1"/>
</dbReference>
<evidence type="ECO:0000256" key="8">
    <source>
        <dbReference type="ARBA" id="ARBA00022614"/>
    </source>
</evidence>
<evidence type="ECO:0000256" key="5">
    <source>
        <dbReference type="ARBA" id="ARBA00022475"/>
    </source>
</evidence>
<dbReference type="InterPro" id="IPR011009">
    <property type="entry name" value="Kinase-like_dom_sf"/>
</dbReference>
<evidence type="ECO:0000256" key="4">
    <source>
        <dbReference type="ARBA" id="ARBA00012513"/>
    </source>
</evidence>
<evidence type="ECO:0000256" key="16">
    <source>
        <dbReference type="ARBA" id="ARBA00022989"/>
    </source>
</evidence>
<dbReference type="InterPro" id="IPR000719">
    <property type="entry name" value="Prot_kinase_dom"/>
</dbReference>
<evidence type="ECO:0000256" key="22">
    <source>
        <dbReference type="PROSITE-ProRule" id="PRU10141"/>
    </source>
</evidence>
<dbReference type="OMA" id="SIEWISM"/>
<evidence type="ECO:0000256" key="18">
    <source>
        <dbReference type="ARBA" id="ARBA00023170"/>
    </source>
</evidence>
<evidence type="ECO:0000259" key="25">
    <source>
        <dbReference type="PROSITE" id="PS50011"/>
    </source>
</evidence>
<evidence type="ECO:0000256" key="24">
    <source>
        <dbReference type="SAM" id="SignalP"/>
    </source>
</evidence>
<dbReference type="EMBL" id="CM009301">
    <property type="protein sequence ID" value="PNT09441.1"/>
    <property type="molecule type" value="Genomic_DNA"/>
</dbReference>
<comment type="catalytic activity">
    <reaction evidence="21">
        <text>L-seryl-[protein] + ATP = O-phospho-L-seryl-[protein] + ADP + H(+)</text>
        <dbReference type="Rhea" id="RHEA:17989"/>
        <dbReference type="Rhea" id="RHEA-COMP:9863"/>
        <dbReference type="Rhea" id="RHEA-COMP:11604"/>
        <dbReference type="ChEBI" id="CHEBI:15378"/>
        <dbReference type="ChEBI" id="CHEBI:29999"/>
        <dbReference type="ChEBI" id="CHEBI:30616"/>
        <dbReference type="ChEBI" id="CHEBI:83421"/>
        <dbReference type="ChEBI" id="CHEBI:456216"/>
        <dbReference type="EC" id="2.7.11.1"/>
    </reaction>
</comment>
<keyword evidence="18" id="KW-0675">Receptor</keyword>
<dbReference type="Pfam" id="PF13516">
    <property type="entry name" value="LRR_6"/>
    <property type="match status" value="1"/>
</dbReference>
<keyword evidence="11 24" id="KW-0732">Signal</keyword>
<evidence type="ECO:0000256" key="14">
    <source>
        <dbReference type="ARBA" id="ARBA00022777"/>
    </source>
</evidence>
<dbReference type="Pfam" id="PF08263">
    <property type="entry name" value="LRRNT_2"/>
    <property type="match status" value="1"/>
</dbReference>
<dbReference type="InterPro" id="IPR055414">
    <property type="entry name" value="LRR_R13L4/SHOC2-like"/>
</dbReference>
<dbReference type="InterPro" id="IPR017441">
    <property type="entry name" value="Protein_kinase_ATP_BS"/>
</dbReference>
<name>A0A2K1Y8U5_POPTR</name>
<dbReference type="FunFam" id="3.80.10.10:FF:000275">
    <property type="entry name" value="Leucine-rich repeat receptor-like protein kinase"/>
    <property type="match status" value="1"/>
</dbReference>
<dbReference type="PANTHER" id="PTHR27000:SF733">
    <property type="entry name" value="PROTEIN KINASE DOMAIN-CONTAINING PROTEIN"/>
    <property type="match status" value="1"/>
</dbReference>
<dbReference type="PROSITE" id="PS50011">
    <property type="entry name" value="PROTEIN_KINASE_DOM"/>
    <property type="match status" value="1"/>
</dbReference>
<accession>A0A2K1Y8U5</accession>
<dbReference type="Gramene" id="Potri.012G044500.1.v4.1">
    <property type="protein sequence ID" value="Potri.012G044500.1.v4.1"/>
    <property type="gene ID" value="Potri.012G044500.v4.1"/>
</dbReference>
<dbReference type="Pfam" id="PF00560">
    <property type="entry name" value="LRR_1"/>
    <property type="match status" value="1"/>
</dbReference>
<dbReference type="InterPro" id="IPR008271">
    <property type="entry name" value="Ser/Thr_kinase_AS"/>
</dbReference>
<evidence type="ECO:0000256" key="17">
    <source>
        <dbReference type="ARBA" id="ARBA00023136"/>
    </source>
</evidence>
<feature type="transmembrane region" description="Helical" evidence="23">
    <location>
        <begin position="650"/>
        <end position="673"/>
    </location>
</feature>
<dbReference type="OrthoDB" id="676979at2759"/>
<dbReference type="SMART" id="SM00369">
    <property type="entry name" value="LRR_TYP"/>
    <property type="match status" value="7"/>
</dbReference>
<keyword evidence="17 23" id="KW-0472">Membrane</keyword>
<protein>
    <recommendedName>
        <fullName evidence="4">non-specific serine/threonine protein kinase</fullName>
        <ecNumber evidence="4">2.7.11.1</ecNumber>
    </recommendedName>
</protein>
<feature type="domain" description="Protein kinase" evidence="25">
    <location>
        <begin position="707"/>
        <end position="1015"/>
    </location>
</feature>
<evidence type="ECO:0000256" key="3">
    <source>
        <dbReference type="ARBA" id="ARBA00009592"/>
    </source>
</evidence>
<dbReference type="SMART" id="SM00220">
    <property type="entry name" value="S_TKc"/>
    <property type="match status" value="1"/>
</dbReference>
<dbReference type="SUPFAM" id="SSF56112">
    <property type="entry name" value="Protein kinase-like (PK-like)"/>
    <property type="match status" value="1"/>
</dbReference>
<dbReference type="Proteomes" id="UP000006729">
    <property type="component" value="Chromosome 12"/>
</dbReference>
<dbReference type="GO" id="GO:0004674">
    <property type="term" value="F:protein serine/threonine kinase activity"/>
    <property type="evidence" value="ECO:0007669"/>
    <property type="project" value="UniProtKB-KW"/>
</dbReference>
<dbReference type="GO" id="GO:0005886">
    <property type="term" value="C:plasma membrane"/>
    <property type="evidence" value="ECO:0007669"/>
    <property type="project" value="UniProtKB-SubCell"/>
</dbReference>
<feature type="chain" id="PRO_5014398379" description="non-specific serine/threonine protein kinase" evidence="24">
    <location>
        <begin position="18"/>
        <end position="1018"/>
    </location>
</feature>
<evidence type="ECO:0000256" key="20">
    <source>
        <dbReference type="ARBA" id="ARBA00047899"/>
    </source>
</evidence>
<keyword evidence="8" id="KW-0433">Leucine-rich repeat</keyword>
<dbReference type="Pfam" id="PF13855">
    <property type="entry name" value="LRR_8"/>
    <property type="match status" value="2"/>
</dbReference>
<evidence type="ECO:0000256" key="19">
    <source>
        <dbReference type="ARBA" id="ARBA00023180"/>
    </source>
</evidence>
<keyword evidence="7" id="KW-0597">Phosphoprotein</keyword>
<dbReference type="InterPro" id="IPR013210">
    <property type="entry name" value="LRR_N_plant-typ"/>
</dbReference>
<evidence type="ECO:0000256" key="9">
    <source>
        <dbReference type="ARBA" id="ARBA00022679"/>
    </source>
</evidence>
<evidence type="ECO:0000313" key="27">
    <source>
        <dbReference type="Proteomes" id="UP000006729"/>
    </source>
</evidence>
<dbReference type="FunFam" id="3.30.200.20:FF:000432">
    <property type="entry name" value="LRR receptor-like serine/threonine-protein kinase EFR"/>
    <property type="match status" value="1"/>
</dbReference>
<dbReference type="PANTHER" id="PTHR27000">
    <property type="entry name" value="LEUCINE-RICH REPEAT RECEPTOR-LIKE PROTEIN KINASE FAMILY PROTEIN-RELATED"/>
    <property type="match status" value="1"/>
</dbReference>
<evidence type="ECO:0000256" key="6">
    <source>
        <dbReference type="ARBA" id="ARBA00022527"/>
    </source>
</evidence>
<evidence type="ECO:0000256" key="7">
    <source>
        <dbReference type="ARBA" id="ARBA00022553"/>
    </source>
</evidence>
<keyword evidence="27" id="KW-1185">Reference proteome</keyword>
<sequence length="1018" mass="111019">MISRLLNSFLFILCALCSINYFENPTASGFTNETDREALLAMKHLVLSDPFRALSSWNASLHFCTWHGVACGSKHQRVIALNLSSLQLAGFLSPHIGNLTFLRRIDLSKNNFHGTIPEEVGQLFRLQYLSLSNNSFQDELPGNLSHCSNLRFLGMEGNNLTGKIPSELGSLSNLRAPGLLKNHLTGSLPRSFGNLSSLVSLSLRENNLEGSIPIEFERLSRLAYLDLSFNNLSGMVPEELYNISSLSTVAMVSNNLSGRLPLDLGLTLPNLQTLYLGLNRFLGPVPASIVNSSGLEYLDLASNSFSGPVPKNLGSLRYLQILNFGFNKIGDKNNNDLTFLTSLTNCTDLKEIGLYKSNLGGLLPNSIANLSTNLYYLVMWGNYITGTIPTKIGNLKSSQALDLADNMLTGRLPESIGKLVMLKEFYVHLNKISGEIPSALGNISGLLKLDLGVNLLEGTIPVSLANCTSLNLLDISHNHLSGFIPEKIFSLSSLTLGLLLGSNRLSGRLPSQVVNMRNLIQLDISRNKICGEIPSTLETCLMLETLNMSGNFLRGTIPSSFKKLRSIRVLDVSCNNLSGQIPEFLADLPFLSNLNLSFNEFEGKVPAEGAFENASQFSIAGNNKLCGGIKAIQLPECPRTKQHKRFSKRVVIIASSVAVFITLLLACIFAVGYRKLSANRKPLSASTMEKKFQIVSYQDLARATDGFSSANMIGDGGYGSVYKGILGPDGQTVAIKVLKPEQRGANRTFVAECETLRRIRHRNLVKIVTACSSIDFKGNDFKALVFDFMPGGSLESWLHPSTVESQNSKRLSLLQRISMLIDVASAFDYLHNHCDEQIVHCDLKPSNILLDNDLTAHVGDFGLARILSAATGETPSTSTSSLGVRGTVGYVAPEYGMGGQVSISGDVYSYGILLLEMFTGKRPTDSMFTGNNSLHNFAKTALPDQVSEIIDPLLKIDTQQLAESSRNGPSSSRDKIEGCLISILQIGVLCSVELPSERMVIAEVLSEFNKIRKILCSK</sequence>
<evidence type="ECO:0000313" key="26">
    <source>
        <dbReference type="EMBL" id="PNT09441.1"/>
    </source>
</evidence>
<keyword evidence="12" id="KW-0677">Repeat</keyword>
<evidence type="ECO:0000256" key="13">
    <source>
        <dbReference type="ARBA" id="ARBA00022741"/>
    </source>
</evidence>
<dbReference type="Gene3D" id="1.10.510.10">
    <property type="entry name" value="Transferase(Phosphotransferase) domain 1"/>
    <property type="match status" value="1"/>
</dbReference>
<evidence type="ECO:0000256" key="2">
    <source>
        <dbReference type="ARBA" id="ARBA00008684"/>
    </source>
</evidence>
<dbReference type="FunFam" id="3.80.10.10:FF:001158">
    <property type="entry name" value="Leucine-rich repeat protein kinase family protein"/>
    <property type="match status" value="1"/>
</dbReference>
<comment type="similarity">
    <text evidence="3">Belongs to the RLP family.</text>
</comment>
<dbReference type="EC" id="2.7.11.1" evidence="4"/>
<proteinExistence type="inferred from homology"/>
<keyword evidence="19" id="KW-0325">Glycoprotein</keyword>
<comment type="similarity">
    <text evidence="2">Belongs to the protein kinase superfamily. Ser/Thr protein kinase family.</text>
</comment>
<keyword evidence="16 23" id="KW-1133">Transmembrane helix</keyword>
<dbReference type="PROSITE" id="PS00108">
    <property type="entry name" value="PROTEIN_KINASE_ST"/>
    <property type="match status" value="1"/>
</dbReference>
<evidence type="ECO:0000256" key="21">
    <source>
        <dbReference type="ARBA" id="ARBA00048679"/>
    </source>
</evidence>
<evidence type="ECO:0000256" key="23">
    <source>
        <dbReference type="SAM" id="Phobius"/>
    </source>
</evidence>
<dbReference type="FunCoup" id="A0A2K1Y8U5">
    <property type="interactions" value="1544"/>
</dbReference>
<keyword evidence="13 22" id="KW-0547">Nucleotide-binding</keyword>
<dbReference type="Gene3D" id="3.80.10.10">
    <property type="entry name" value="Ribonuclease Inhibitor"/>
    <property type="match status" value="3"/>
</dbReference>
<gene>
    <name evidence="26" type="ORF">POPTR_012G044500</name>
</gene>
<feature type="binding site" evidence="22">
    <location>
        <position position="736"/>
    </location>
    <ligand>
        <name>ATP</name>
        <dbReference type="ChEBI" id="CHEBI:30616"/>
    </ligand>
</feature>
<dbReference type="InterPro" id="IPR003591">
    <property type="entry name" value="Leu-rich_rpt_typical-subtyp"/>
</dbReference>
<dbReference type="FunFam" id="3.80.10.10:FF:000288">
    <property type="entry name" value="LRR receptor-like serine/threonine-protein kinase EFR"/>
    <property type="match status" value="1"/>
</dbReference>
<comment type="catalytic activity">
    <reaction evidence="20">
        <text>L-threonyl-[protein] + ATP = O-phospho-L-threonyl-[protein] + ADP + H(+)</text>
        <dbReference type="Rhea" id="RHEA:46608"/>
        <dbReference type="Rhea" id="RHEA-COMP:11060"/>
        <dbReference type="Rhea" id="RHEA-COMP:11605"/>
        <dbReference type="ChEBI" id="CHEBI:15378"/>
        <dbReference type="ChEBI" id="CHEBI:30013"/>
        <dbReference type="ChEBI" id="CHEBI:30616"/>
        <dbReference type="ChEBI" id="CHEBI:61977"/>
        <dbReference type="ChEBI" id="CHEBI:456216"/>
        <dbReference type="EC" id="2.7.11.1"/>
    </reaction>
</comment>
<keyword evidence="15 22" id="KW-0067">ATP-binding</keyword>
<evidence type="ECO:0000256" key="1">
    <source>
        <dbReference type="ARBA" id="ARBA00004251"/>
    </source>
</evidence>
<evidence type="ECO:0000256" key="11">
    <source>
        <dbReference type="ARBA" id="ARBA00022729"/>
    </source>
</evidence>
<evidence type="ECO:0000256" key="12">
    <source>
        <dbReference type="ARBA" id="ARBA00022737"/>
    </source>
</evidence>
<dbReference type="InterPro" id="IPR032675">
    <property type="entry name" value="LRR_dom_sf"/>
</dbReference>
<dbReference type="PROSITE" id="PS00107">
    <property type="entry name" value="PROTEIN_KINASE_ATP"/>
    <property type="match status" value="1"/>
</dbReference>
<dbReference type="InParanoid" id="A0A2K1Y8U5"/>
<reference evidence="26 27" key="1">
    <citation type="journal article" date="2006" name="Science">
        <title>The genome of black cottonwood, Populus trichocarpa (Torr. &amp; Gray).</title>
        <authorList>
            <person name="Tuskan G.A."/>
            <person name="Difazio S."/>
            <person name="Jansson S."/>
            <person name="Bohlmann J."/>
            <person name="Grigoriev I."/>
            <person name="Hellsten U."/>
            <person name="Putnam N."/>
            <person name="Ralph S."/>
            <person name="Rombauts S."/>
            <person name="Salamov A."/>
            <person name="Schein J."/>
            <person name="Sterck L."/>
            <person name="Aerts A."/>
            <person name="Bhalerao R.R."/>
            <person name="Bhalerao R.P."/>
            <person name="Blaudez D."/>
            <person name="Boerjan W."/>
            <person name="Brun A."/>
            <person name="Brunner A."/>
            <person name="Busov V."/>
            <person name="Campbell M."/>
            <person name="Carlson J."/>
            <person name="Chalot M."/>
            <person name="Chapman J."/>
            <person name="Chen G.L."/>
            <person name="Cooper D."/>
            <person name="Coutinho P.M."/>
            <person name="Couturier J."/>
            <person name="Covert S."/>
            <person name="Cronk Q."/>
            <person name="Cunningham R."/>
            <person name="Davis J."/>
            <person name="Degroeve S."/>
            <person name="Dejardin A."/>
            <person name="Depamphilis C."/>
            <person name="Detter J."/>
            <person name="Dirks B."/>
            <person name="Dubchak I."/>
            <person name="Duplessis S."/>
            <person name="Ehlting J."/>
            <person name="Ellis B."/>
            <person name="Gendler K."/>
            <person name="Goodstein D."/>
            <person name="Gribskov M."/>
            <person name="Grimwood J."/>
            <person name="Groover A."/>
            <person name="Gunter L."/>
            <person name="Hamberger B."/>
            <person name="Heinze B."/>
            <person name="Helariutta Y."/>
            <person name="Henrissat B."/>
            <person name="Holligan D."/>
            <person name="Holt R."/>
            <person name="Huang W."/>
            <person name="Islam-Faridi N."/>
            <person name="Jones S."/>
            <person name="Jones-Rhoades M."/>
            <person name="Jorgensen R."/>
            <person name="Joshi C."/>
            <person name="Kangasjarvi J."/>
            <person name="Karlsson J."/>
            <person name="Kelleher C."/>
            <person name="Kirkpatrick R."/>
            <person name="Kirst M."/>
            <person name="Kohler A."/>
            <person name="Kalluri U."/>
            <person name="Larimer F."/>
            <person name="Leebens-Mack J."/>
            <person name="Leple J.C."/>
            <person name="Locascio P."/>
            <person name="Lou Y."/>
            <person name="Lucas S."/>
            <person name="Martin F."/>
            <person name="Montanini B."/>
            <person name="Napoli C."/>
            <person name="Nelson D.R."/>
            <person name="Nelson C."/>
            <person name="Nieminen K."/>
            <person name="Nilsson O."/>
            <person name="Pereda V."/>
            <person name="Peter G."/>
            <person name="Philippe R."/>
            <person name="Pilate G."/>
            <person name="Poliakov A."/>
            <person name="Razumovskaya J."/>
            <person name="Richardson P."/>
            <person name="Rinaldi C."/>
            <person name="Ritland K."/>
            <person name="Rouze P."/>
            <person name="Ryaboy D."/>
            <person name="Schmutz J."/>
            <person name="Schrader J."/>
            <person name="Segerman B."/>
            <person name="Shin H."/>
            <person name="Siddiqui A."/>
            <person name="Sterky F."/>
            <person name="Terry A."/>
            <person name="Tsai C.J."/>
            <person name="Uberbacher E."/>
            <person name="Unneberg P."/>
            <person name="Vahala J."/>
            <person name="Wall K."/>
            <person name="Wessler S."/>
            <person name="Yang G."/>
            <person name="Yin T."/>
            <person name="Douglas C."/>
            <person name="Marra M."/>
            <person name="Sandberg G."/>
            <person name="Van de Peer Y."/>
            <person name="Rokhsar D."/>
        </authorList>
    </citation>
    <scope>NUCLEOTIDE SEQUENCE [LARGE SCALE GENOMIC DNA]</scope>
    <source>
        <strain evidence="27">cv. Nisqually</strain>
    </source>
</reference>
<dbReference type="InterPro" id="IPR001611">
    <property type="entry name" value="Leu-rich_rpt"/>
</dbReference>
<dbReference type="FunFam" id="1.10.510.10:FF:000358">
    <property type="entry name" value="Putative leucine-rich repeat receptor-like serine/threonine-protein kinase"/>
    <property type="match status" value="1"/>
</dbReference>
<keyword evidence="14" id="KW-0418">Kinase</keyword>
<dbReference type="Pfam" id="PF00069">
    <property type="entry name" value="Pkinase"/>
    <property type="match status" value="1"/>
</dbReference>